<sequence>MVDTTFGLTNFHHHITIHATISFFCCKRYLYVMRIAIILGPVWQTRNIDSRCQDWSPL</sequence>
<evidence type="ECO:0000313" key="1">
    <source>
        <dbReference type="EMBL" id="MBX61272.1"/>
    </source>
</evidence>
<organism evidence="1">
    <name type="scientific">Rhizophora mucronata</name>
    <name type="common">Asiatic mangrove</name>
    <dbReference type="NCBI Taxonomy" id="61149"/>
    <lineage>
        <taxon>Eukaryota</taxon>
        <taxon>Viridiplantae</taxon>
        <taxon>Streptophyta</taxon>
        <taxon>Embryophyta</taxon>
        <taxon>Tracheophyta</taxon>
        <taxon>Spermatophyta</taxon>
        <taxon>Magnoliopsida</taxon>
        <taxon>eudicotyledons</taxon>
        <taxon>Gunneridae</taxon>
        <taxon>Pentapetalae</taxon>
        <taxon>rosids</taxon>
        <taxon>fabids</taxon>
        <taxon>Malpighiales</taxon>
        <taxon>Rhizophoraceae</taxon>
        <taxon>Rhizophora</taxon>
    </lineage>
</organism>
<reference evidence="1" key="1">
    <citation type="submission" date="2018-02" db="EMBL/GenBank/DDBJ databases">
        <title>Rhizophora mucronata_Transcriptome.</title>
        <authorList>
            <person name="Meera S.P."/>
            <person name="Sreeshan A."/>
            <person name="Augustine A."/>
        </authorList>
    </citation>
    <scope>NUCLEOTIDE SEQUENCE</scope>
    <source>
        <tissue evidence="1">Leaf</tissue>
    </source>
</reference>
<protein>
    <submittedName>
        <fullName evidence="1">Uncharacterized protein</fullName>
    </submittedName>
</protein>
<proteinExistence type="predicted"/>
<name>A0A2P2Q2U3_RHIMU</name>
<accession>A0A2P2Q2U3</accession>
<dbReference type="EMBL" id="GGEC01080788">
    <property type="protein sequence ID" value="MBX61272.1"/>
    <property type="molecule type" value="Transcribed_RNA"/>
</dbReference>
<dbReference type="AlphaFoldDB" id="A0A2P2Q2U3"/>